<sequence>EIGRQKKNSSSSSSSSSLLKPGKKPKFVVHAADDVGISGDGYRWRKYGQKMVKGNPHPRNYYRCTSAGCPVRKHIERALDGTTALVITYKGVHDHGMPVPR</sequence>
<keyword evidence="5" id="KW-0804">Transcription</keyword>
<dbReference type="Pfam" id="PF03106">
    <property type="entry name" value="WRKY"/>
    <property type="match status" value="1"/>
</dbReference>
<organism evidence="9 10">
    <name type="scientific">Genlisea aurea</name>
    <dbReference type="NCBI Taxonomy" id="192259"/>
    <lineage>
        <taxon>Eukaryota</taxon>
        <taxon>Viridiplantae</taxon>
        <taxon>Streptophyta</taxon>
        <taxon>Embryophyta</taxon>
        <taxon>Tracheophyta</taxon>
        <taxon>Spermatophyta</taxon>
        <taxon>Magnoliopsida</taxon>
        <taxon>eudicotyledons</taxon>
        <taxon>Gunneridae</taxon>
        <taxon>Pentapetalae</taxon>
        <taxon>asterids</taxon>
        <taxon>lamiids</taxon>
        <taxon>Lamiales</taxon>
        <taxon>Lentibulariaceae</taxon>
        <taxon>Genlisea</taxon>
    </lineage>
</organism>
<evidence type="ECO:0000256" key="5">
    <source>
        <dbReference type="ARBA" id="ARBA00023163"/>
    </source>
</evidence>
<keyword evidence="6" id="KW-0539">Nucleus</keyword>
<feature type="non-terminal residue" evidence="9">
    <location>
        <position position="101"/>
    </location>
</feature>
<dbReference type="SUPFAM" id="SSF118290">
    <property type="entry name" value="WRKY DNA-binding domain"/>
    <property type="match status" value="1"/>
</dbReference>
<dbReference type="FunFam" id="2.20.25.80:FF:000006">
    <property type="entry name" value="WRKY transcription factor"/>
    <property type="match status" value="1"/>
</dbReference>
<dbReference type="AlphaFoldDB" id="S8CDY8"/>
<reference evidence="9 10" key="1">
    <citation type="journal article" date="2013" name="BMC Genomics">
        <title>The miniature genome of a carnivorous plant Genlisea aurea contains a low number of genes and short non-coding sequences.</title>
        <authorList>
            <person name="Leushkin E.V."/>
            <person name="Sutormin R.A."/>
            <person name="Nabieva E.R."/>
            <person name="Penin A.A."/>
            <person name="Kondrashov A.S."/>
            <person name="Logacheva M.D."/>
        </authorList>
    </citation>
    <scope>NUCLEOTIDE SEQUENCE [LARGE SCALE GENOMIC DNA]</scope>
</reference>
<dbReference type="OrthoDB" id="1918969at2759"/>
<comment type="caution">
    <text evidence="9">The sequence shown here is derived from an EMBL/GenBank/DDBJ whole genome shotgun (WGS) entry which is preliminary data.</text>
</comment>
<evidence type="ECO:0000256" key="7">
    <source>
        <dbReference type="SAM" id="MobiDB-lite"/>
    </source>
</evidence>
<evidence type="ECO:0000256" key="6">
    <source>
        <dbReference type="ARBA" id="ARBA00023242"/>
    </source>
</evidence>
<proteinExistence type="predicted"/>
<feature type="region of interest" description="Disordered" evidence="7">
    <location>
        <begin position="1"/>
        <end position="24"/>
    </location>
</feature>
<name>S8CDY8_9LAMI</name>
<feature type="domain" description="WRKY" evidence="8">
    <location>
        <begin position="33"/>
        <end position="98"/>
    </location>
</feature>
<evidence type="ECO:0000256" key="2">
    <source>
        <dbReference type="ARBA" id="ARBA00022737"/>
    </source>
</evidence>
<dbReference type="SMART" id="SM00774">
    <property type="entry name" value="WRKY"/>
    <property type="match status" value="1"/>
</dbReference>
<dbReference type="PANTHER" id="PTHR31221:SF150">
    <property type="entry name" value="WRKY TRANSCRIPTION FACTOR 32-RELATED"/>
    <property type="match status" value="1"/>
</dbReference>
<keyword evidence="10" id="KW-1185">Reference proteome</keyword>
<dbReference type="GO" id="GO:0043565">
    <property type="term" value="F:sequence-specific DNA binding"/>
    <property type="evidence" value="ECO:0007669"/>
    <property type="project" value="InterPro"/>
</dbReference>
<evidence type="ECO:0000256" key="3">
    <source>
        <dbReference type="ARBA" id="ARBA00023015"/>
    </source>
</evidence>
<evidence type="ECO:0000256" key="1">
    <source>
        <dbReference type="ARBA" id="ARBA00004123"/>
    </source>
</evidence>
<dbReference type="GO" id="GO:0003700">
    <property type="term" value="F:DNA-binding transcription factor activity"/>
    <property type="evidence" value="ECO:0007669"/>
    <property type="project" value="InterPro"/>
</dbReference>
<feature type="non-terminal residue" evidence="9">
    <location>
        <position position="1"/>
    </location>
</feature>
<dbReference type="PANTHER" id="PTHR31221">
    <property type="entry name" value="WRKY TRANSCRIPTION FACTOR PROTEIN 1-RELATED"/>
    <property type="match status" value="1"/>
</dbReference>
<accession>S8CDY8</accession>
<gene>
    <name evidence="9" type="ORF">M569_09591</name>
</gene>
<dbReference type="EMBL" id="AUSU01004376">
    <property type="protein sequence ID" value="EPS65189.1"/>
    <property type="molecule type" value="Genomic_DNA"/>
</dbReference>
<evidence type="ECO:0000313" key="10">
    <source>
        <dbReference type="Proteomes" id="UP000015453"/>
    </source>
</evidence>
<dbReference type="Proteomes" id="UP000015453">
    <property type="component" value="Unassembled WGS sequence"/>
</dbReference>
<keyword evidence="3" id="KW-0805">Transcription regulation</keyword>
<keyword evidence="4" id="KW-0238">DNA-binding</keyword>
<dbReference type="InterPro" id="IPR003657">
    <property type="entry name" value="WRKY_dom"/>
</dbReference>
<evidence type="ECO:0000313" key="9">
    <source>
        <dbReference type="EMBL" id="EPS65189.1"/>
    </source>
</evidence>
<dbReference type="InterPro" id="IPR044810">
    <property type="entry name" value="WRKY_plant"/>
</dbReference>
<comment type="subcellular location">
    <subcellularLocation>
        <location evidence="1">Nucleus</location>
    </subcellularLocation>
</comment>
<evidence type="ECO:0000256" key="4">
    <source>
        <dbReference type="ARBA" id="ARBA00023125"/>
    </source>
</evidence>
<evidence type="ECO:0000259" key="8">
    <source>
        <dbReference type="PROSITE" id="PS50811"/>
    </source>
</evidence>
<dbReference type="Gene3D" id="2.20.25.80">
    <property type="entry name" value="WRKY domain"/>
    <property type="match status" value="1"/>
</dbReference>
<keyword evidence="2" id="KW-0677">Repeat</keyword>
<dbReference type="InterPro" id="IPR036576">
    <property type="entry name" value="WRKY_dom_sf"/>
</dbReference>
<dbReference type="GO" id="GO:0005634">
    <property type="term" value="C:nucleus"/>
    <property type="evidence" value="ECO:0007669"/>
    <property type="project" value="UniProtKB-SubCell"/>
</dbReference>
<dbReference type="PROSITE" id="PS50811">
    <property type="entry name" value="WRKY"/>
    <property type="match status" value="1"/>
</dbReference>
<protein>
    <recommendedName>
        <fullName evidence="8">WRKY domain-containing protein</fullName>
    </recommendedName>
</protein>